<evidence type="ECO:0000313" key="10">
    <source>
        <dbReference type="Proteomes" id="UP000186817"/>
    </source>
</evidence>
<dbReference type="InterPro" id="IPR044669">
    <property type="entry name" value="YneE/VCCN1/2-like"/>
</dbReference>
<dbReference type="GO" id="GO:0016020">
    <property type="term" value="C:membrane"/>
    <property type="evidence" value="ECO:0007669"/>
    <property type="project" value="UniProtKB-SubCell"/>
</dbReference>
<evidence type="ECO:0000256" key="8">
    <source>
        <dbReference type="SAM" id="Phobius"/>
    </source>
</evidence>
<keyword evidence="4 8" id="KW-1133">Transmembrane helix</keyword>
<evidence type="ECO:0000256" key="4">
    <source>
        <dbReference type="ARBA" id="ARBA00022989"/>
    </source>
</evidence>
<comment type="caution">
    <text evidence="9">The sequence shown here is derived from an EMBL/GenBank/DDBJ whole genome shotgun (WGS) entry which is preliminary data.</text>
</comment>
<evidence type="ECO:0000256" key="7">
    <source>
        <dbReference type="SAM" id="MobiDB-lite"/>
    </source>
</evidence>
<comment type="subcellular location">
    <subcellularLocation>
        <location evidence="1">Membrane</location>
        <topology evidence="1">Multi-pass membrane protein</topology>
    </subcellularLocation>
</comment>
<keyword evidence="10" id="KW-1185">Reference proteome</keyword>
<keyword evidence="3 8" id="KW-0812">Transmembrane</keyword>
<evidence type="ECO:0000256" key="6">
    <source>
        <dbReference type="ARBA" id="ARBA00023136"/>
    </source>
</evidence>
<protein>
    <submittedName>
        <fullName evidence="9">Uncharacterized protein</fullName>
    </submittedName>
</protein>
<reference evidence="9 10" key="1">
    <citation type="submission" date="2016-02" db="EMBL/GenBank/DDBJ databases">
        <title>Genome analysis of coral dinoflagellate symbionts highlights evolutionary adaptations to a symbiotic lifestyle.</title>
        <authorList>
            <person name="Aranda M."/>
            <person name="Li Y."/>
            <person name="Liew Y.J."/>
            <person name="Baumgarten S."/>
            <person name="Simakov O."/>
            <person name="Wilson M."/>
            <person name="Piel J."/>
            <person name="Ashoor H."/>
            <person name="Bougouffa S."/>
            <person name="Bajic V.B."/>
            <person name="Ryu T."/>
            <person name="Ravasi T."/>
            <person name="Bayer T."/>
            <person name="Micklem G."/>
            <person name="Kim H."/>
            <person name="Bhak J."/>
            <person name="Lajeunesse T.C."/>
            <person name="Voolstra C.R."/>
        </authorList>
    </citation>
    <scope>NUCLEOTIDE SEQUENCE [LARGE SCALE GENOMIC DNA]</scope>
    <source>
        <strain evidence="9 10">CCMP2467</strain>
    </source>
</reference>
<evidence type="ECO:0000256" key="3">
    <source>
        <dbReference type="ARBA" id="ARBA00022692"/>
    </source>
</evidence>
<feature type="transmembrane region" description="Helical" evidence="8">
    <location>
        <begin position="569"/>
        <end position="592"/>
    </location>
</feature>
<dbReference type="EMBL" id="LSRX01000779">
    <property type="protein sequence ID" value="OLP89061.1"/>
    <property type="molecule type" value="Genomic_DNA"/>
</dbReference>
<feature type="transmembrane region" description="Helical" evidence="8">
    <location>
        <begin position="360"/>
        <end position="381"/>
    </location>
</feature>
<name>A0A1Q9D1K8_SYMMI</name>
<dbReference type="GO" id="GO:0005254">
    <property type="term" value="F:chloride channel activity"/>
    <property type="evidence" value="ECO:0007669"/>
    <property type="project" value="InterPro"/>
</dbReference>
<proteinExistence type="predicted"/>
<evidence type="ECO:0000256" key="5">
    <source>
        <dbReference type="ARBA" id="ARBA00023065"/>
    </source>
</evidence>
<dbReference type="OrthoDB" id="445858at2759"/>
<sequence length="696" mass="77449">MCRQKILDLLARMKNDDARTPALAALHAFVVDCCSAAVPGVNMSTPGGPGATTPLAAAAEGCSYACQPDDLHDPGSRPPAKAQNDSVMGAPRASQERSKKYRELACLIHQTLDHLETDQPQVLEAVLRQYAECVDDCIYRWEREIHNMHDMVTGDATCNDALDAEDAILRVLYNERRQMAEGVLHSTKGALQSAADMHFESHFYASVHFGLAEQLTARQDPHRLTYLTMDSGLRADQLKARLLATYTPARIREVLRREVLESKAKGSQALREKLLDWLKVQVPPGFRAGSPEKDRRESWLHSYCHDEEGRMTEEALNYMLCRMHILSADSLVYTTAGHSKDQLKRQLPSTQPVAITPFPFPYHNIIAVFLWMYTILCPILINGIIMDVTLRGVFVFVSVFCYHALNHIGDNLEDPYLPYDPNELPLPDLQHSVNMRLWAFGVVPRLSDSPPPEVVVKSAIELDSDEYLLATGKRLGSQLYSGHAQNLSGGDRSSLATCCSDPGDAKSDTLGCAGINLMAVQGLLVEFDMDLAVQTFSSQSLPCFEATEPRRSQKGAAMDRPRRSRISPLPLAVVALLVFLVAPLMPTFLPAWNTAGGLRGKKRLTLQEVRELEMKKGIQQQKEDKDSEEKFKYRPGTYVPEEMKTKQEDNPAIFFAPLAFWTLMITGLFVYANVVNSPKANFSLLPPELRGSPPPS</sequence>
<organism evidence="9 10">
    <name type="scientific">Symbiodinium microadriaticum</name>
    <name type="common">Dinoflagellate</name>
    <name type="synonym">Zooxanthella microadriatica</name>
    <dbReference type="NCBI Taxonomy" id="2951"/>
    <lineage>
        <taxon>Eukaryota</taxon>
        <taxon>Sar</taxon>
        <taxon>Alveolata</taxon>
        <taxon>Dinophyceae</taxon>
        <taxon>Suessiales</taxon>
        <taxon>Symbiodiniaceae</taxon>
        <taxon>Symbiodinium</taxon>
    </lineage>
</organism>
<evidence type="ECO:0000313" key="9">
    <source>
        <dbReference type="EMBL" id="OLP89061.1"/>
    </source>
</evidence>
<gene>
    <name evidence="9" type="ORF">AK812_SmicGene29521</name>
</gene>
<keyword evidence="6 8" id="KW-0472">Membrane</keyword>
<evidence type="ECO:0000256" key="1">
    <source>
        <dbReference type="ARBA" id="ARBA00004141"/>
    </source>
</evidence>
<keyword evidence="5" id="KW-0406">Ion transport</keyword>
<keyword evidence="2" id="KW-0813">Transport</keyword>
<evidence type="ECO:0000256" key="2">
    <source>
        <dbReference type="ARBA" id="ARBA00022448"/>
    </source>
</evidence>
<feature type="region of interest" description="Disordered" evidence="7">
    <location>
        <begin position="68"/>
        <end position="95"/>
    </location>
</feature>
<dbReference type="AlphaFoldDB" id="A0A1Q9D1K8"/>
<feature type="transmembrane region" description="Helical" evidence="8">
    <location>
        <begin position="652"/>
        <end position="672"/>
    </location>
</feature>
<dbReference type="Proteomes" id="UP000186817">
    <property type="component" value="Unassembled WGS sequence"/>
</dbReference>
<accession>A0A1Q9D1K8</accession>
<dbReference type="Pfam" id="PF25539">
    <property type="entry name" value="Bestrophin_2"/>
    <property type="match status" value="1"/>
</dbReference>